<proteinExistence type="predicted"/>
<dbReference type="InterPro" id="IPR011089">
    <property type="entry name" value="GmrSD_C"/>
</dbReference>
<reference evidence="3 4" key="1">
    <citation type="submission" date="2018-06" db="EMBL/GenBank/DDBJ databases">
        <authorList>
            <consortium name="Pathogen Informatics"/>
            <person name="Doyle S."/>
        </authorList>
    </citation>
    <scope>NUCLEOTIDE SEQUENCE [LARGE SCALE GENOMIC DNA]</scope>
    <source>
        <strain evidence="3 4">NCTC11679</strain>
    </source>
</reference>
<dbReference type="Pfam" id="PF03235">
    <property type="entry name" value="GmrSD_N"/>
    <property type="match status" value="1"/>
</dbReference>
<organism evidence="3 4">
    <name type="scientific">Klebsiella pneumoniae</name>
    <dbReference type="NCBI Taxonomy" id="573"/>
    <lineage>
        <taxon>Bacteria</taxon>
        <taxon>Pseudomonadati</taxon>
        <taxon>Pseudomonadota</taxon>
        <taxon>Gammaproteobacteria</taxon>
        <taxon>Enterobacterales</taxon>
        <taxon>Enterobacteriaceae</taxon>
        <taxon>Klebsiella/Raoultella group</taxon>
        <taxon>Klebsiella</taxon>
        <taxon>Klebsiella pneumoniae complex</taxon>
    </lineage>
</organism>
<dbReference type="RefSeq" id="WP_015958840.1">
    <property type="nucleotide sequence ID" value="NZ_CAAGWM010000015.1"/>
</dbReference>
<feature type="domain" description="GmrSD restriction endonucleases C-terminal" evidence="2">
    <location>
        <begin position="451"/>
        <end position="617"/>
    </location>
</feature>
<evidence type="ECO:0000313" key="3">
    <source>
        <dbReference type="EMBL" id="STV40771.1"/>
    </source>
</evidence>
<dbReference type="EMBL" id="UGMG01000001">
    <property type="protein sequence ID" value="STV40771.1"/>
    <property type="molecule type" value="Genomic_DNA"/>
</dbReference>
<evidence type="ECO:0000259" key="2">
    <source>
        <dbReference type="Pfam" id="PF07510"/>
    </source>
</evidence>
<dbReference type="PANTHER" id="PTHR35149:SF1">
    <property type="entry name" value="DUF5655 DOMAIN-CONTAINING PROTEIN"/>
    <property type="match status" value="1"/>
</dbReference>
<accession>A0A378BHT3</accession>
<name>A0A378BHT3_KLEPN</name>
<dbReference type="AlphaFoldDB" id="A0A378BHT3"/>
<dbReference type="Proteomes" id="UP000255239">
    <property type="component" value="Unassembled WGS sequence"/>
</dbReference>
<dbReference type="InterPro" id="IPR004919">
    <property type="entry name" value="GmrSD_N"/>
</dbReference>
<gene>
    <name evidence="3" type="ORF">NCTC11679_01281</name>
</gene>
<protein>
    <submittedName>
        <fullName evidence="3">Uncharacterized conserved protein</fullName>
    </submittedName>
</protein>
<dbReference type="PANTHER" id="PTHR35149">
    <property type="entry name" value="SLL5132 PROTEIN"/>
    <property type="match status" value="1"/>
</dbReference>
<sequence>MKSEPLTVNQLFQNRRQYCVPFYQRAYVWTLRDQWSALLEDIIDKAESRLSKTKPTPHFLGAIVLEPQSKDSLLGVDTSHIIDGQQRLTTLQYVLASIRLALRATGLSGLEKIVLPCLRNINEETMRNVDVERFKLWPTFRDQKDFIKSLNVDSVEALREVYPENFTQHGTLRKYFSHPPSLEALWFFSDAFIQFINAEGHPVASNAEALINAVLTDLKMINITLEEGDDAQIIFETLNGRGAELHATDLIRNYIFMRAVSDDIDAAMLYENDWKPFEDPYWTENQRRGRIYKPRLEWLIHATLQAEKRSEVDLSRLYNEFRDFVTKDMPARRADQQVALLTRYANQYKELIGDSGTTPVARFGRRIAAYDVTTIHPLALLISVTDISDTEKTIMFNDLVSYVVRRAVCGLTPKNYNNIFMAVLRHLAKTAVSSIELRYSLKNLNGEASRWPTDSEFLNACITAQLYPGRLDTPKMRMMLTELEGELRRQVKTEEPDVPKLSSLDIDHLMPQQWFSHWPLENGQSVTDTEASAVAQIVLAGAELTPDQELVRKRQQVIATLGNLTLLNLSVNRSLQHSDFLKKRDAFLAHTSLRLNVPLTVKDRWDEEQILSRGALLGNAALKMWPRAD</sequence>
<dbReference type="Pfam" id="PF07510">
    <property type="entry name" value="GmrSD_C"/>
    <property type="match status" value="1"/>
</dbReference>
<evidence type="ECO:0000313" key="4">
    <source>
        <dbReference type="Proteomes" id="UP000255239"/>
    </source>
</evidence>
<evidence type="ECO:0000259" key="1">
    <source>
        <dbReference type="Pfam" id="PF03235"/>
    </source>
</evidence>
<feature type="domain" description="GmrSD restriction endonucleases N-terminal" evidence="1">
    <location>
        <begin position="8"/>
        <end position="256"/>
    </location>
</feature>